<proteinExistence type="predicted"/>
<dbReference type="EMBL" id="CAMPGE010025230">
    <property type="protein sequence ID" value="CAI2383008.1"/>
    <property type="molecule type" value="Genomic_DNA"/>
</dbReference>
<protein>
    <submittedName>
        <fullName evidence="1">Uncharacterized protein</fullName>
    </submittedName>
</protein>
<name>A0AAD1Y0M1_EUPCR</name>
<keyword evidence="2" id="KW-1185">Reference proteome</keyword>
<gene>
    <name evidence="1" type="ORF">ECRASSUSDP1_LOCUS24499</name>
</gene>
<reference evidence="1" key="1">
    <citation type="submission" date="2023-07" db="EMBL/GenBank/DDBJ databases">
        <authorList>
            <consortium name="AG Swart"/>
            <person name="Singh M."/>
            <person name="Singh A."/>
            <person name="Seah K."/>
            <person name="Emmerich C."/>
        </authorList>
    </citation>
    <scope>NUCLEOTIDE SEQUENCE</scope>
    <source>
        <strain evidence="1">DP1</strain>
    </source>
</reference>
<evidence type="ECO:0000313" key="1">
    <source>
        <dbReference type="EMBL" id="CAI2383008.1"/>
    </source>
</evidence>
<sequence length="90" mass="10361">MSEVEQKISEISSTVDQLNGLLKGKPIRNTPIDCNKYEIAKDINIPVEKEEKSENVDTEELQALLQKKDYRIKMLLRTISELEAKLKSKE</sequence>
<dbReference type="Proteomes" id="UP001295684">
    <property type="component" value="Unassembled WGS sequence"/>
</dbReference>
<accession>A0AAD1Y0M1</accession>
<comment type="caution">
    <text evidence="1">The sequence shown here is derived from an EMBL/GenBank/DDBJ whole genome shotgun (WGS) entry which is preliminary data.</text>
</comment>
<dbReference type="AlphaFoldDB" id="A0AAD1Y0M1"/>
<evidence type="ECO:0000313" key="2">
    <source>
        <dbReference type="Proteomes" id="UP001295684"/>
    </source>
</evidence>
<organism evidence="1 2">
    <name type="scientific">Euplotes crassus</name>
    <dbReference type="NCBI Taxonomy" id="5936"/>
    <lineage>
        <taxon>Eukaryota</taxon>
        <taxon>Sar</taxon>
        <taxon>Alveolata</taxon>
        <taxon>Ciliophora</taxon>
        <taxon>Intramacronucleata</taxon>
        <taxon>Spirotrichea</taxon>
        <taxon>Hypotrichia</taxon>
        <taxon>Euplotida</taxon>
        <taxon>Euplotidae</taxon>
        <taxon>Moneuplotes</taxon>
    </lineage>
</organism>